<dbReference type="SUPFAM" id="SSF52833">
    <property type="entry name" value="Thioredoxin-like"/>
    <property type="match status" value="1"/>
</dbReference>
<dbReference type="GO" id="GO:0005788">
    <property type="term" value="C:endoplasmic reticulum lumen"/>
    <property type="evidence" value="ECO:0007669"/>
    <property type="project" value="TreeGrafter"/>
</dbReference>
<feature type="domain" description="Thioredoxin" evidence="2">
    <location>
        <begin position="38"/>
        <end position="166"/>
    </location>
</feature>
<organism evidence="3">
    <name type="scientific">viral metagenome</name>
    <dbReference type="NCBI Taxonomy" id="1070528"/>
    <lineage>
        <taxon>unclassified sequences</taxon>
        <taxon>metagenomes</taxon>
        <taxon>organismal metagenomes</taxon>
    </lineage>
</organism>
<sequence>MNLIASLLKAITDYKGVVIILGIIVFFILLTIWVYRNHVVPKLKPSFVENREFEHDGDNEIKHKEATLMYFYADWCPHCKAAKPHVDEIKSIYDTTTSGKRVNDYAITFEYVNCSDDSNTEVTQKMDKYGVEGFPTIKLKYDGKIADMDAKPDKETIELFLNTMLK</sequence>
<protein>
    <recommendedName>
        <fullName evidence="2">Thioredoxin domain-containing protein</fullName>
    </recommendedName>
</protein>
<reference evidence="3" key="1">
    <citation type="journal article" date="2020" name="Nature">
        <title>Giant virus diversity and host interactions through global metagenomics.</title>
        <authorList>
            <person name="Schulz F."/>
            <person name="Roux S."/>
            <person name="Paez-Espino D."/>
            <person name="Jungbluth S."/>
            <person name="Walsh D.A."/>
            <person name="Denef V.J."/>
            <person name="McMahon K.D."/>
            <person name="Konstantinidis K.T."/>
            <person name="Eloe-Fadrosh E.A."/>
            <person name="Kyrpides N.C."/>
            <person name="Woyke T."/>
        </authorList>
    </citation>
    <scope>NUCLEOTIDE SEQUENCE</scope>
    <source>
        <strain evidence="3">GVMAG-M-3300018428-16</strain>
    </source>
</reference>
<keyword evidence="1" id="KW-0812">Transmembrane</keyword>
<name>A0A6C0BTQ7_9ZZZZ</name>
<dbReference type="InterPro" id="IPR013766">
    <property type="entry name" value="Thioredoxin_domain"/>
</dbReference>
<dbReference type="EMBL" id="MN739233">
    <property type="protein sequence ID" value="QHS94798.1"/>
    <property type="molecule type" value="Genomic_DNA"/>
</dbReference>
<accession>A0A6C0BTQ7</accession>
<dbReference type="InterPro" id="IPR036249">
    <property type="entry name" value="Thioredoxin-like_sf"/>
</dbReference>
<evidence type="ECO:0000256" key="1">
    <source>
        <dbReference type="SAM" id="Phobius"/>
    </source>
</evidence>
<dbReference type="PROSITE" id="PS51352">
    <property type="entry name" value="THIOREDOXIN_2"/>
    <property type="match status" value="1"/>
</dbReference>
<dbReference type="GO" id="GO:0034976">
    <property type="term" value="P:response to endoplasmic reticulum stress"/>
    <property type="evidence" value="ECO:0007669"/>
    <property type="project" value="TreeGrafter"/>
</dbReference>
<proteinExistence type="predicted"/>
<keyword evidence="1" id="KW-0472">Membrane</keyword>
<feature type="transmembrane region" description="Helical" evidence="1">
    <location>
        <begin position="16"/>
        <end position="35"/>
    </location>
</feature>
<dbReference type="PANTHER" id="PTHR45815:SF3">
    <property type="entry name" value="PROTEIN DISULFIDE-ISOMERASE A6"/>
    <property type="match status" value="1"/>
</dbReference>
<dbReference type="Pfam" id="PF00085">
    <property type="entry name" value="Thioredoxin"/>
    <property type="match status" value="1"/>
</dbReference>
<dbReference type="AlphaFoldDB" id="A0A6C0BTQ7"/>
<keyword evidence="1" id="KW-1133">Transmembrane helix</keyword>
<dbReference type="Gene3D" id="3.40.30.10">
    <property type="entry name" value="Glutaredoxin"/>
    <property type="match status" value="1"/>
</dbReference>
<evidence type="ECO:0000259" key="2">
    <source>
        <dbReference type="PROSITE" id="PS51352"/>
    </source>
</evidence>
<dbReference type="PANTHER" id="PTHR45815">
    <property type="entry name" value="PROTEIN DISULFIDE-ISOMERASE A6"/>
    <property type="match status" value="1"/>
</dbReference>
<dbReference type="GO" id="GO:0015035">
    <property type="term" value="F:protein-disulfide reductase activity"/>
    <property type="evidence" value="ECO:0007669"/>
    <property type="project" value="TreeGrafter"/>
</dbReference>
<evidence type="ECO:0000313" key="3">
    <source>
        <dbReference type="EMBL" id="QHS94798.1"/>
    </source>
</evidence>